<evidence type="ECO:0000256" key="2">
    <source>
        <dbReference type="ARBA" id="ARBA00023015"/>
    </source>
</evidence>
<dbReference type="Gene3D" id="1.10.1740.10">
    <property type="match status" value="1"/>
</dbReference>
<dbReference type="Gene3D" id="1.10.10.10">
    <property type="entry name" value="Winged helix-like DNA-binding domain superfamily/Winged helix DNA-binding domain"/>
    <property type="match status" value="1"/>
</dbReference>
<dbReference type="SUPFAM" id="SSF88946">
    <property type="entry name" value="Sigma2 domain of RNA polymerase sigma factors"/>
    <property type="match status" value="1"/>
</dbReference>
<dbReference type="EMBL" id="BOVK01000044">
    <property type="protein sequence ID" value="GIQ70318.1"/>
    <property type="molecule type" value="Genomic_DNA"/>
</dbReference>
<organism evidence="8 9">
    <name type="scientific">Xylanibacillus composti</name>
    <dbReference type="NCBI Taxonomy" id="1572762"/>
    <lineage>
        <taxon>Bacteria</taxon>
        <taxon>Bacillati</taxon>
        <taxon>Bacillota</taxon>
        <taxon>Bacilli</taxon>
        <taxon>Bacillales</taxon>
        <taxon>Paenibacillaceae</taxon>
        <taxon>Xylanibacillus</taxon>
    </lineage>
</organism>
<keyword evidence="4" id="KW-0238">DNA-binding</keyword>
<dbReference type="InterPro" id="IPR013249">
    <property type="entry name" value="RNA_pol_sigma70_r4_t2"/>
</dbReference>
<dbReference type="NCBIfam" id="TIGR02937">
    <property type="entry name" value="sigma70-ECF"/>
    <property type="match status" value="1"/>
</dbReference>
<keyword evidence="9" id="KW-1185">Reference proteome</keyword>
<evidence type="ECO:0000259" key="6">
    <source>
        <dbReference type="Pfam" id="PF04542"/>
    </source>
</evidence>
<dbReference type="CDD" id="cd06171">
    <property type="entry name" value="Sigma70_r4"/>
    <property type="match status" value="1"/>
</dbReference>
<dbReference type="GO" id="GO:0016987">
    <property type="term" value="F:sigma factor activity"/>
    <property type="evidence" value="ECO:0007669"/>
    <property type="project" value="UniProtKB-KW"/>
</dbReference>
<comment type="caution">
    <text evidence="8">The sequence shown here is derived from an EMBL/GenBank/DDBJ whole genome shotgun (WGS) entry which is preliminary data.</text>
</comment>
<feature type="domain" description="RNA polymerase sigma factor 70 region 4 type 2" evidence="7">
    <location>
        <begin position="102"/>
        <end position="151"/>
    </location>
</feature>
<feature type="domain" description="RNA polymerase sigma-70 region 2" evidence="6">
    <location>
        <begin position="8"/>
        <end position="72"/>
    </location>
</feature>
<dbReference type="InterPro" id="IPR013324">
    <property type="entry name" value="RNA_pol_sigma_r3/r4-like"/>
</dbReference>
<dbReference type="InterPro" id="IPR007627">
    <property type="entry name" value="RNA_pol_sigma70_r2"/>
</dbReference>
<dbReference type="AlphaFoldDB" id="A0A8J4H3J9"/>
<dbReference type="PANTHER" id="PTHR43133">
    <property type="entry name" value="RNA POLYMERASE ECF-TYPE SIGMA FACTO"/>
    <property type="match status" value="1"/>
</dbReference>
<evidence type="ECO:0000313" key="9">
    <source>
        <dbReference type="Proteomes" id="UP000677918"/>
    </source>
</evidence>
<keyword evidence="5" id="KW-0804">Transcription</keyword>
<accession>A0A8J4H3J9</accession>
<evidence type="ECO:0000259" key="7">
    <source>
        <dbReference type="Pfam" id="PF08281"/>
    </source>
</evidence>
<comment type="similarity">
    <text evidence="1">Belongs to the sigma-70 factor family. ECF subfamily.</text>
</comment>
<dbReference type="InterPro" id="IPR014284">
    <property type="entry name" value="RNA_pol_sigma-70_dom"/>
</dbReference>
<evidence type="ECO:0000256" key="1">
    <source>
        <dbReference type="ARBA" id="ARBA00010641"/>
    </source>
</evidence>
<proteinExistence type="inferred from homology"/>
<dbReference type="InterPro" id="IPR036388">
    <property type="entry name" value="WH-like_DNA-bd_sf"/>
</dbReference>
<evidence type="ECO:0000256" key="5">
    <source>
        <dbReference type="ARBA" id="ARBA00023163"/>
    </source>
</evidence>
<protein>
    <submittedName>
        <fullName evidence="8">RNA polymerase sigma factor</fullName>
    </submittedName>
</protein>
<dbReference type="Proteomes" id="UP000677918">
    <property type="component" value="Unassembled WGS sequence"/>
</dbReference>
<dbReference type="PANTHER" id="PTHR43133:SF8">
    <property type="entry name" value="RNA POLYMERASE SIGMA FACTOR HI_1459-RELATED"/>
    <property type="match status" value="1"/>
</dbReference>
<dbReference type="GO" id="GO:0003677">
    <property type="term" value="F:DNA binding"/>
    <property type="evidence" value="ECO:0007669"/>
    <property type="project" value="UniProtKB-KW"/>
</dbReference>
<reference evidence="8" key="1">
    <citation type="submission" date="2021-04" db="EMBL/GenBank/DDBJ databases">
        <title>Draft genome sequence of Xylanibacillus composti strain K13.</title>
        <authorList>
            <person name="Uke A."/>
            <person name="Chhe C."/>
            <person name="Baramee S."/>
            <person name="Kosugi A."/>
        </authorList>
    </citation>
    <scope>NUCLEOTIDE SEQUENCE</scope>
    <source>
        <strain evidence="8">K13</strain>
    </source>
</reference>
<gene>
    <name evidence="8" type="primary">rpoE_1</name>
    <name evidence="8" type="ORF">XYCOK13_31420</name>
</gene>
<dbReference type="Pfam" id="PF08281">
    <property type="entry name" value="Sigma70_r4_2"/>
    <property type="match status" value="1"/>
</dbReference>
<keyword evidence="2" id="KW-0805">Transcription regulation</keyword>
<sequence>MMNQSELLDRLYAQMIAVSYRIMGNKSDALDIVQESWLKIIQKYETLQDPDKLFHWASTIVRRTAVNEIRRREIRRKTEGRWVRLHMPLNQPDNMLKELEWQEWMDALDDETRRMFKYKYDLGLKDLEIAERLGMPTGTVKARLHRGKRQLMKYTNMYHSRT</sequence>
<dbReference type="GO" id="GO:0006352">
    <property type="term" value="P:DNA-templated transcription initiation"/>
    <property type="evidence" value="ECO:0007669"/>
    <property type="project" value="InterPro"/>
</dbReference>
<dbReference type="Pfam" id="PF04542">
    <property type="entry name" value="Sigma70_r2"/>
    <property type="match status" value="1"/>
</dbReference>
<dbReference type="SUPFAM" id="SSF88659">
    <property type="entry name" value="Sigma3 and sigma4 domains of RNA polymerase sigma factors"/>
    <property type="match status" value="1"/>
</dbReference>
<name>A0A8J4H3J9_9BACL</name>
<evidence type="ECO:0000256" key="4">
    <source>
        <dbReference type="ARBA" id="ARBA00023125"/>
    </source>
</evidence>
<dbReference type="InterPro" id="IPR013325">
    <property type="entry name" value="RNA_pol_sigma_r2"/>
</dbReference>
<evidence type="ECO:0000313" key="8">
    <source>
        <dbReference type="EMBL" id="GIQ70318.1"/>
    </source>
</evidence>
<dbReference type="InterPro" id="IPR039425">
    <property type="entry name" value="RNA_pol_sigma-70-like"/>
</dbReference>
<evidence type="ECO:0000256" key="3">
    <source>
        <dbReference type="ARBA" id="ARBA00023082"/>
    </source>
</evidence>
<keyword evidence="3" id="KW-0731">Sigma factor</keyword>